<keyword evidence="2 3" id="KW-0808">Transferase</keyword>
<dbReference type="NCBIfam" id="NF005490">
    <property type="entry name" value="PRK07103.1"/>
    <property type="match status" value="1"/>
</dbReference>
<dbReference type="PANTHER" id="PTHR11712:SF336">
    <property type="entry name" value="3-OXOACYL-[ACYL-CARRIER-PROTEIN] SYNTHASE, MITOCHONDRIAL"/>
    <property type="match status" value="1"/>
</dbReference>
<reference evidence="6" key="1">
    <citation type="submission" date="2016-10" db="EMBL/GenBank/DDBJ databases">
        <authorList>
            <person name="Varghese N."/>
            <person name="Submissions S."/>
        </authorList>
    </citation>
    <scope>NUCLEOTIDE SEQUENCE [LARGE SCALE GENOMIC DNA]</scope>
    <source>
        <strain evidence="6">CGMCC 1.8946</strain>
    </source>
</reference>
<evidence type="ECO:0000313" key="6">
    <source>
        <dbReference type="Proteomes" id="UP000198601"/>
    </source>
</evidence>
<dbReference type="AlphaFoldDB" id="A0A1G4QZJ7"/>
<dbReference type="GO" id="GO:0005829">
    <property type="term" value="C:cytosol"/>
    <property type="evidence" value="ECO:0007669"/>
    <property type="project" value="TreeGrafter"/>
</dbReference>
<dbReference type="EMBL" id="FMTT01000010">
    <property type="protein sequence ID" value="SCW49835.1"/>
    <property type="molecule type" value="Genomic_DNA"/>
</dbReference>
<accession>A0A1G4QZJ7</accession>
<dbReference type="InterPro" id="IPR014031">
    <property type="entry name" value="Ketoacyl_synth_C"/>
</dbReference>
<sequence>MASSRPPELLITGLGVTSAIGQGKSDFTSALLAGRHAFGVMQRPGRQKGTSFLGAEVPSLSLPERFTKRLLRTLSFSGQVALATLQEAWDEAQLSTVDPSRIGLVVGGSNLQQRELLQTHESYGDQLDFLRPTYGLSFLDSDLSGLCTEQFGIRGFGYTIGGASASGQLAVLQAAEAVRSGQVDVCLAMGGLMDLSYMELQGLRALGAMGSDRYADDPARACRPFDKGRDGFIYGEGCGVIVIERAEHAIQRQVRPYASVVGWGLAMDANRNPNPSCEGEVRVIRQALERAGLSPEEIDYINPHGTGSGIGDETELQALRECGLLAARINATKSITGHGLTAAGAVEIVATLLQMRASQLHPTRNLEDPMDIEFNWVRGEAEPHDMHRALSLSMGFGGVNTAICLQRVRGGRLWLPSVSKR</sequence>
<dbReference type="InterPro" id="IPR020841">
    <property type="entry name" value="PKS_Beta-ketoAc_synthase_dom"/>
</dbReference>
<dbReference type="Gene3D" id="3.40.47.10">
    <property type="match status" value="1"/>
</dbReference>
<dbReference type="Pfam" id="PF00109">
    <property type="entry name" value="ketoacyl-synt"/>
    <property type="match status" value="1"/>
</dbReference>
<evidence type="ECO:0000256" key="2">
    <source>
        <dbReference type="ARBA" id="ARBA00022679"/>
    </source>
</evidence>
<dbReference type="PANTHER" id="PTHR11712">
    <property type="entry name" value="POLYKETIDE SYNTHASE-RELATED"/>
    <property type="match status" value="1"/>
</dbReference>
<evidence type="ECO:0000259" key="4">
    <source>
        <dbReference type="PROSITE" id="PS52004"/>
    </source>
</evidence>
<comment type="similarity">
    <text evidence="1 3">Belongs to the thiolase-like superfamily. Beta-ketoacyl-ACP synthases family.</text>
</comment>
<dbReference type="GO" id="GO:0006633">
    <property type="term" value="P:fatty acid biosynthetic process"/>
    <property type="evidence" value="ECO:0007669"/>
    <property type="project" value="TreeGrafter"/>
</dbReference>
<proteinExistence type="inferred from homology"/>
<organism evidence="5 6">
    <name type="scientific">Paenibacillus tianmuensis</name>
    <dbReference type="NCBI Taxonomy" id="624147"/>
    <lineage>
        <taxon>Bacteria</taxon>
        <taxon>Bacillati</taxon>
        <taxon>Bacillota</taxon>
        <taxon>Bacilli</taxon>
        <taxon>Bacillales</taxon>
        <taxon>Paenibacillaceae</taxon>
        <taxon>Paenibacillus</taxon>
    </lineage>
</organism>
<dbReference type="Proteomes" id="UP000198601">
    <property type="component" value="Unassembled WGS sequence"/>
</dbReference>
<dbReference type="GO" id="GO:0004315">
    <property type="term" value="F:3-oxoacyl-[acyl-carrier-protein] synthase activity"/>
    <property type="evidence" value="ECO:0007669"/>
    <property type="project" value="TreeGrafter"/>
</dbReference>
<dbReference type="SMART" id="SM00825">
    <property type="entry name" value="PKS_KS"/>
    <property type="match status" value="1"/>
</dbReference>
<evidence type="ECO:0000256" key="1">
    <source>
        <dbReference type="ARBA" id="ARBA00008467"/>
    </source>
</evidence>
<protein>
    <submittedName>
        <fullName evidence="5">Malonyl-ACP decarboxylase</fullName>
    </submittedName>
</protein>
<gene>
    <name evidence="5" type="ORF">SAMN04487970_101011</name>
</gene>
<dbReference type="SUPFAM" id="SSF53901">
    <property type="entry name" value="Thiolase-like"/>
    <property type="match status" value="2"/>
</dbReference>
<dbReference type="InterPro" id="IPR000794">
    <property type="entry name" value="Beta-ketoacyl_synthase"/>
</dbReference>
<dbReference type="RefSeq" id="WP_090670098.1">
    <property type="nucleotide sequence ID" value="NZ_FMTT01000010.1"/>
</dbReference>
<dbReference type="PROSITE" id="PS52004">
    <property type="entry name" value="KS3_2"/>
    <property type="match status" value="1"/>
</dbReference>
<feature type="domain" description="Ketosynthase family 3 (KS3)" evidence="4">
    <location>
        <begin position="6"/>
        <end position="407"/>
    </location>
</feature>
<evidence type="ECO:0000256" key="3">
    <source>
        <dbReference type="RuleBase" id="RU003694"/>
    </source>
</evidence>
<name>A0A1G4QZJ7_9BACL</name>
<keyword evidence="6" id="KW-1185">Reference proteome</keyword>
<dbReference type="CDD" id="cd00834">
    <property type="entry name" value="KAS_I_II"/>
    <property type="match status" value="1"/>
</dbReference>
<evidence type="ECO:0000313" key="5">
    <source>
        <dbReference type="EMBL" id="SCW49835.1"/>
    </source>
</evidence>
<dbReference type="InterPro" id="IPR016039">
    <property type="entry name" value="Thiolase-like"/>
</dbReference>
<dbReference type="InterPro" id="IPR014030">
    <property type="entry name" value="Ketoacyl_synth_N"/>
</dbReference>
<dbReference type="Pfam" id="PF02801">
    <property type="entry name" value="Ketoacyl-synt_C"/>
    <property type="match status" value="1"/>
</dbReference>
<dbReference type="STRING" id="624147.SAMN04487970_101011"/>
<dbReference type="OrthoDB" id="9808669at2"/>